<sequence>MENDSQHVTTFKTELGTITYTSNKETGNISVSSNYLKSDEIAAIEEQVNKIANSIVLENQMNPMVTNSLEQLANVDFTTLKQKVK</sequence>
<accession>A0AB34QPG4</accession>
<organism evidence="1 2">
    <name type="scientific">Bacillus pumilus</name>
    <name type="common">Bacillus mesentericus</name>
    <dbReference type="NCBI Taxonomy" id="1408"/>
    <lineage>
        <taxon>Bacteria</taxon>
        <taxon>Bacillati</taxon>
        <taxon>Bacillota</taxon>
        <taxon>Bacilli</taxon>
        <taxon>Bacillales</taxon>
        <taxon>Bacillaceae</taxon>
        <taxon>Bacillus</taxon>
    </lineage>
</organism>
<protein>
    <submittedName>
        <fullName evidence="1">Uncharacterized protein</fullName>
    </submittedName>
</protein>
<dbReference type="AlphaFoldDB" id="A0AB34QPG4"/>
<dbReference type="Proteomes" id="UP000031978">
    <property type="component" value="Unassembled WGS sequence"/>
</dbReference>
<evidence type="ECO:0000313" key="1">
    <source>
        <dbReference type="EMBL" id="KIL10646.1"/>
    </source>
</evidence>
<comment type="caution">
    <text evidence="1">The sequence shown here is derived from an EMBL/GenBank/DDBJ whole genome shotgun (WGS) entry which is preliminary data.</text>
</comment>
<gene>
    <name evidence="1" type="ORF">B4127_2815</name>
</gene>
<proteinExistence type="predicted"/>
<reference evidence="1 2" key="1">
    <citation type="submission" date="2014-12" db="EMBL/GenBank/DDBJ databases">
        <title>Draft Genome Sequences of Five Spore-Forming Food Isolates of Bacillus pumilus.</title>
        <authorList>
            <person name="de Jong A."/>
            <person name="van Heel A.J."/>
            <person name="Montalban-Lopez M."/>
            <person name="Krawczyk A.O."/>
            <person name="Berendsen E.M."/>
            <person name="Wells-Bennik M."/>
            <person name="Kuipers O.P."/>
        </authorList>
    </citation>
    <scope>NUCLEOTIDE SEQUENCE [LARGE SCALE GENOMIC DNA]</scope>
    <source>
        <strain evidence="1 2">B4127</strain>
    </source>
</reference>
<dbReference type="EMBL" id="JXCL01000042">
    <property type="protein sequence ID" value="KIL10646.1"/>
    <property type="molecule type" value="Genomic_DNA"/>
</dbReference>
<dbReference type="RefSeq" id="WP_044142116.1">
    <property type="nucleotide sequence ID" value="NZ_CP139104.1"/>
</dbReference>
<evidence type="ECO:0000313" key="2">
    <source>
        <dbReference type="Proteomes" id="UP000031978"/>
    </source>
</evidence>
<name>A0AB34QPG4_BACPU</name>